<dbReference type="AlphaFoldDB" id="A0A8S1YAU7"/>
<dbReference type="EMBL" id="CAJJDP010000154">
    <property type="protein sequence ID" value="CAD8210751.1"/>
    <property type="molecule type" value="Genomic_DNA"/>
</dbReference>
<feature type="repeat" description="WD" evidence="1">
    <location>
        <begin position="275"/>
        <end position="316"/>
    </location>
</feature>
<evidence type="ECO:0000313" key="3">
    <source>
        <dbReference type="Proteomes" id="UP000683925"/>
    </source>
</evidence>
<dbReference type="GO" id="GO:0016226">
    <property type="term" value="P:iron-sulfur cluster assembly"/>
    <property type="evidence" value="ECO:0007669"/>
    <property type="project" value="TreeGrafter"/>
</dbReference>
<protein>
    <recommendedName>
        <fullName evidence="4">WD40-repeat-containing domain</fullName>
    </recommendedName>
</protein>
<dbReference type="OMA" id="CNINDIY"/>
<dbReference type="SMART" id="SM00320">
    <property type="entry name" value="WD40"/>
    <property type="match status" value="4"/>
</dbReference>
<sequence length="547" mass="64591">MQKAKMIENEKNFLCSQGHLKQAVTITLDPKLSKNKRLLCPQCLENTIIDGKAIGLKIMISEIKDAQEKKIEKLEYIIQCQIKLIEQLSDIVDQIRSNIIQQLDQIITILSQWIQNLQQQIQQYSKYSFQDELEAIIQNQYNTDDELQLIKHEIQKSNNSWTQKLNSKLDQVSKQDQYKKFREVLQSSELNGQLFNQSEQEQLEGESLQQITSYQQNILEEGEIRLKLIDQSVKQSDICKAIVFDSTGSIMISTLDNEIKVWKFLNGTLQLTSTLEGHTDQIQCLIYSKKQNSFISVALDQTIRCWKYQNQNLWVSSQPYQQHKDFIRCIILNSNEDLVFSGSEDKSIKVWKVDFHQNKLIYYYTLDKHNNYVISLSLSQSENLLVSCAQDQNQIIIWERRQLHKYEFKQFVKQSVLDYGFQVKFIKENYFIWITGGQQIDKLYIFEFNQGVFQESKWKTVQFMINNQIYDENCFPIIYNKERNLIVIRHKTFIYILREMNDGTVKIVNQLNCNINDIYGSVTNNGQYLVYWDGDNEGYSIYELLYK</sequence>
<accession>A0A8S1YAU7</accession>
<evidence type="ECO:0000256" key="1">
    <source>
        <dbReference type="PROSITE-ProRule" id="PRU00221"/>
    </source>
</evidence>
<dbReference type="Proteomes" id="UP000683925">
    <property type="component" value="Unassembled WGS sequence"/>
</dbReference>
<comment type="caution">
    <text evidence="2">The sequence shown here is derived from an EMBL/GenBank/DDBJ whole genome shotgun (WGS) entry which is preliminary data.</text>
</comment>
<keyword evidence="3" id="KW-1185">Reference proteome</keyword>
<gene>
    <name evidence="2" type="ORF">POCTA_138.1.T1520003</name>
</gene>
<proteinExistence type="predicted"/>
<dbReference type="GO" id="GO:0097361">
    <property type="term" value="C:cytosolic [4Fe-4S] assembly targeting complex"/>
    <property type="evidence" value="ECO:0007669"/>
    <property type="project" value="TreeGrafter"/>
</dbReference>
<dbReference type="Pfam" id="PF00400">
    <property type="entry name" value="WD40"/>
    <property type="match status" value="3"/>
</dbReference>
<dbReference type="InterPro" id="IPR001680">
    <property type="entry name" value="WD40_rpt"/>
</dbReference>
<dbReference type="PANTHER" id="PTHR19920">
    <property type="entry name" value="WD40 PROTEIN CIAO1"/>
    <property type="match status" value="1"/>
</dbReference>
<evidence type="ECO:0000313" key="2">
    <source>
        <dbReference type="EMBL" id="CAD8210751.1"/>
    </source>
</evidence>
<dbReference type="PROSITE" id="PS50082">
    <property type="entry name" value="WD_REPEATS_2"/>
    <property type="match status" value="2"/>
</dbReference>
<keyword evidence="1" id="KW-0853">WD repeat</keyword>
<dbReference type="PROSITE" id="PS50294">
    <property type="entry name" value="WD_REPEATS_REGION"/>
    <property type="match status" value="2"/>
</dbReference>
<dbReference type="PANTHER" id="PTHR19920:SF0">
    <property type="entry name" value="CYTOSOLIC IRON-SULFUR PROTEIN ASSEMBLY PROTEIN CIAO1-RELATED"/>
    <property type="match status" value="1"/>
</dbReference>
<name>A0A8S1YAU7_PAROT</name>
<reference evidence="2" key="1">
    <citation type="submission" date="2021-01" db="EMBL/GenBank/DDBJ databases">
        <authorList>
            <consortium name="Genoscope - CEA"/>
            <person name="William W."/>
        </authorList>
    </citation>
    <scope>NUCLEOTIDE SEQUENCE</scope>
</reference>
<evidence type="ECO:0008006" key="4">
    <source>
        <dbReference type="Google" id="ProtNLM"/>
    </source>
</evidence>
<dbReference type="OrthoDB" id="674604at2759"/>
<feature type="repeat" description="WD" evidence="1">
    <location>
        <begin position="320"/>
        <end position="354"/>
    </location>
</feature>
<organism evidence="2 3">
    <name type="scientific">Paramecium octaurelia</name>
    <dbReference type="NCBI Taxonomy" id="43137"/>
    <lineage>
        <taxon>Eukaryota</taxon>
        <taxon>Sar</taxon>
        <taxon>Alveolata</taxon>
        <taxon>Ciliophora</taxon>
        <taxon>Intramacronucleata</taxon>
        <taxon>Oligohymenophorea</taxon>
        <taxon>Peniculida</taxon>
        <taxon>Parameciidae</taxon>
        <taxon>Paramecium</taxon>
    </lineage>
</organism>